<evidence type="ECO:0000313" key="2">
    <source>
        <dbReference type="EMBL" id="KAJ7316775.1"/>
    </source>
</evidence>
<organism evidence="2 3">
    <name type="scientific">Phrynocephalus forsythii</name>
    <dbReference type="NCBI Taxonomy" id="171643"/>
    <lineage>
        <taxon>Eukaryota</taxon>
        <taxon>Metazoa</taxon>
        <taxon>Chordata</taxon>
        <taxon>Craniata</taxon>
        <taxon>Vertebrata</taxon>
        <taxon>Euteleostomi</taxon>
        <taxon>Lepidosauria</taxon>
        <taxon>Squamata</taxon>
        <taxon>Bifurcata</taxon>
        <taxon>Unidentata</taxon>
        <taxon>Episquamata</taxon>
        <taxon>Toxicofera</taxon>
        <taxon>Iguania</taxon>
        <taxon>Acrodonta</taxon>
        <taxon>Agamidae</taxon>
        <taxon>Agaminae</taxon>
        <taxon>Phrynocephalus</taxon>
    </lineage>
</organism>
<dbReference type="GO" id="GO:0000775">
    <property type="term" value="C:chromosome, centromeric region"/>
    <property type="evidence" value="ECO:0007669"/>
    <property type="project" value="InterPro"/>
</dbReference>
<protein>
    <recommendedName>
        <fullName evidence="4">Centromere protein P</fullName>
    </recommendedName>
</protein>
<dbReference type="GO" id="GO:0034080">
    <property type="term" value="P:CENP-A containing chromatin assembly"/>
    <property type="evidence" value="ECO:0007669"/>
    <property type="project" value="InterPro"/>
</dbReference>
<keyword evidence="3" id="KW-1185">Reference proteome</keyword>
<keyword evidence="1" id="KW-0175">Coiled coil</keyword>
<sequence length="236" mass="26755">MDKNNIQVYRDEIRALEEEIKMLKEEYECSQHSSVDYSDGKIRTARKSSKGSPQEDLELCESFPDLKAQLDLFETDLSFITKLTGICFTYYSRKPVEKSGTKTAHHYRLSGNCQSVPFQVEFQILEDNQSDKSILAIVTDLNIIIESEEHADLSKFVSSLSVIGGIGFWESGLLCNYLSHLVYRHQKITSVFGHSQPLLGGVGLKHHMNFAGISISREICEENTLLVGREWQLAEV</sequence>
<dbReference type="Pfam" id="PF13096">
    <property type="entry name" value="CENP-P"/>
    <property type="match status" value="1"/>
</dbReference>
<evidence type="ECO:0008006" key="4">
    <source>
        <dbReference type="Google" id="ProtNLM"/>
    </source>
</evidence>
<dbReference type="OrthoDB" id="5976950at2759"/>
<dbReference type="EMBL" id="JAPFRF010000011">
    <property type="protein sequence ID" value="KAJ7316775.1"/>
    <property type="molecule type" value="Genomic_DNA"/>
</dbReference>
<dbReference type="Proteomes" id="UP001142489">
    <property type="component" value="Unassembled WGS sequence"/>
</dbReference>
<dbReference type="PANTHER" id="PTHR28577:SF1">
    <property type="entry name" value="CENTROMERE PROTEIN P"/>
    <property type="match status" value="1"/>
</dbReference>
<accession>A0A9Q0XJU9</accession>
<dbReference type="AlphaFoldDB" id="A0A9Q0XJU9"/>
<name>A0A9Q0XJU9_9SAUR</name>
<reference evidence="2" key="1">
    <citation type="journal article" date="2023" name="DNA Res.">
        <title>Chromosome-level genome assembly of Phrynocephalus forsythii using third-generation DNA sequencing and Hi-C analysis.</title>
        <authorList>
            <person name="Qi Y."/>
            <person name="Zhao W."/>
            <person name="Zhao Y."/>
            <person name="Niu C."/>
            <person name="Cao S."/>
            <person name="Zhang Y."/>
        </authorList>
    </citation>
    <scope>NUCLEOTIDE SEQUENCE</scope>
    <source>
        <tissue evidence="2">Muscle</tissue>
    </source>
</reference>
<evidence type="ECO:0000256" key="1">
    <source>
        <dbReference type="SAM" id="Coils"/>
    </source>
</evidence>
<comment type="caution">
    <text evidence="2">The sequence shown here is derived from an EMBL/GenBank/DDBJ whole genome shotgun (WGS) entry which is preliminary data.</text>
</comment>
<proteinExistence type="predicted"/>
<evidence type="ECO:0000313" key="3">
    <source>
        <dbReference type="Proteomes" id="UP001142489"/>
    </source>
</evidence>
<gene>
    <name evidence="2" type="ORF">JRQ81_002937</name>
</gene>
<dbReference type="PANTHER" id="PTHR28577">
    <property type="entry name" value="CENTROMERE PROTEIN P"/>
    <property type="match status" value="1"/>
</dbReference>
<dbReference type="InterPro" id="IPR027801">
    <property type="entry name" value="CENP-P"/>
</dbReference>
<feature type="coiled-coil region" evidence="1">
    <location>
        <begin position="6"/>
        <end position="33"/>
    </location>
</feature>
<dbReference type="GO" id="GO:0005634">
    <property type="term" value="C:nucleus"/>
    <property type="evidence" value="ECO:0007669"/>
    <property type="project" value="TreeGrafter"/>
</dbReference>